<evidence type="ECO:0000256" key="8">
    <source>
        <dbReference type="PIRNR" id="PIRNR005096"/>
    </source>
</evidence>
<dbReference type="PATRIC" id="fig|1315976.3.peg.1608"/>
<sequence length="372" mass="41071">MDKCSQHRTGNASELPDLRLSMTRDPAPDGRPATVITLRNGNGMQVVVMDIGATWLSCRVPLAGSGEREVLLGQSTMPDFLRQQAYMGATVGRYANRIAGGKLHLAGRDIQLSLNQGKHCLHGGREGFDRRRWEIEAQSDDSVTFSLYSPDGDQGFPGNVQASVTYTLTADNQVVLRYRAHTDQATPLNLTNHAYFNLQGVDVPSVETQGADARAHHLYMAAEQFLPTGADGIPLGDFADVRQTGFDFTQRKCIYEDFLRDLQQQQVRGYDHSFIFAPSRDKRQPVAQLISADGRVQMSVLTDKPALQLYTGNWLGGTPDRRGGHYTDFAGVALETQYLPDAPNRPQWGCDNGILAADQEYSSCTTYAFTFV</sequence>
<dbReference type="CDD" id="cd09019">
    <property type="entry name" value="galactose_mutarotase_like"/>
    <property type="match status" value="1"/>
</dbReference>
<dbReference type="InterPro" id="IPR014718">
    <property type="entry name" value="GH-type_carb-bd"/>
</dbReference>
<dbReference type="EMBL" id="AQQO01000048">
    <property type="protein sequence ID" value="EON88870.1"/>
    <property type="molecule type" value="Genomic_DNA"/>
</dbReference>
<evidence type="ECO:0000256" key="6">
    <source>
        <dbReference type="ARBA" id="ARBA00023235"/>
    </source>
</evidence>
<evidence type="ECO:0000256" key="9">
    <source>
        <dbReference type="PIRSR" id="PIRSR005096-1"/>
    </source>
</evidence>
<dbReference type="PROSITE" id="PS00545">
    <property type="entry name" value="ALDOSE_1_EPIMERASE"/>
    <property type="match status" value="1"/>
</dbReference>
<evidence type="ECO:0000256" key="10">
    <source>
        <dbReference type="PIRSR" id="PIRSR005096-2"/>
    </source>
</evidence>
<evidence type="ECO:0000313" key="14">
    <source>
        <dbReference type="Proteomes" id="UP000014012"/>
    </source>
</evidence>
<dbReference type="Proteomes" id="UP000014012">
    <property type="component" value="Unassembled WGS sequence"/>
</dbReference>
<evidence type="ECO:0000313" key="13">
    <source>
        <dbReference type="EMBL" id="EON88870.1"/>
    </source>
</evidence>
<dbReference type="InterPro" id="IPR047215">
    <property type="entry name" value="Galactose_mutarotase-like"/>
</dbReference>
<name>R8ARA0_PLESH</name>
<dbReference type="Gene3D" id="2.70.98.10">
    <property type="match status" value="1"/>
</dbReference>
<dbReference type="NCBIfam" id="NF008277">
    <property type="entry name" value="PRK11055.1"/>
    <property type="match status" value="1"/>
</dbReference>
<evidence type="ECO:0000256" key="1">
    <source>
        <dbReference type="ARBA" id="ARBA00001614"/>
    </source>
</evidence>
<dbReference type="AlphaFoldDB" id="R8ARA0"/>
<dbReference type="GO" id="GO:0005737">
    <property type="term" value="C:cytoplasm"/>
    <property type="evidence" value="ECO:0007669"/>
    <property type="project" value="TreeGrafter"/>
</dbReference>
<evidence type="ECO:0000256" key="2">
    <source>
        <dbReference type="ARBA" id="ARBA00005028"/>
    </source>
</evidence>
<feature type="active site" description="Proton acceptor" evidence="9">
    <location>
        <position position="335"/>
    </location>
</feature>
<feature type="binding site" evidence="11">
    <location>
        <begin position="193"/>
        <end position="195"/>
    </location>
    <ligand>
        <name>beta-D-galactose</name>
        <dbReference type="ChEBI" id="CHEBI:27667"/>
    </ligand>
</feature>
<dbReference type="GO" id="GO:0030246">
    <property type="term" value="F:carbohydrate binding"/>
    <property type="evidence" value="ECO:0007669"/>
    <property type="project" value="InterPro"/>
</dbReference>
<dbReference type="InterPro" id="IPR008183">
    <property type="entry name" value="Aldose_1/G6P_1-epimerase"/>
</dbReference>
<protein>
    <recommendedName>
        <fullName evidence="5 8">Aldose 1-epimerase</fullName>
        <ecNumber evidence="4 8">5.1.3.3</ecNumber>
    </recommendedName>
</protein>
<dbReference type="NCBIfam" id="TIGR02636">
    <property type="entry name" value="galM_Leloir"/>
    <property type="match status" value="1"/>
</dbReference>
<feature type="active site" description="Proton donor" evidence="9">
    <location>
        <position position="193"/>
    </location>
</feature>
<dbReference type="PIRSF" id="PIRSF005096">
    <property type="entry name" value="GALM"/>
    <property type="match status" value="1"/>
</dbReference>
<evidence type="ECO:0000256" key="3">
    <source>
        <dbReference type="ARBA" id="ARBA00006206"/>
    </source>
</evidence>
<dbReference type="PANTHER" id="PTHR10091:SF0">
    <property type="entry name" value="GALACTOSE MUTAROTASE"/>
    <property type="match status" value="1"/>
</dbReference>
<reference evidence="13 14" key="1">
    <citation type="journal article" date="2013" name="Genome Announc.">
        <title>Genome Sequence of Plesiomonas shigelloides Strain 302-73 (Serotype O1).</title>
        <authorList>
            <person name="Pique N."/>
            <person name="Aquilini E."/>
            <person name="Alioto T."/>
            <person name="Minana-Galbis D."/>
            <person name="Tomas J.M."/>
        </authorList>
    </citation>
    <scope>NUCLEOTIDE SEQUENCE [LARGE SCALE GENOMIC DNA]</scope>
    <source>
        <strain evidence="13 14">302-73</strain>
    </source>
</reference>
<feature type="binding site" evidence="10">
    <location>
        <position position="271"/>
    </location>
    <ligand>
        <name>beta-D-galactose</name>
        <dbReference type="ChEBI" id="CHEBI:27667"/>
    </ligand>
</feature>
<dbReference type="GO" id="GO:0006006">
    <property type="term" value="P:glucose metabolic process"/>
    <property type="evidence" value="ECO:0007669"/>
    <property type="project" value="TreeGrafter"/>
</dbReference>
<dbReference type="EC" id="5.1.3.3" evidence="4 8"/>
<keyword evidence="7 8" id="KW-0119">Carbohydrate metabolism</keyword>
<gene>
    <name evidence="13" type="ORF">PLESHI_08139</name>
</gene>
<comment type="catalytic activity">
    <reaction evidence="1 8">
        <text>alpha-D-glucose = beta-D-glucose</text>
        <dbReference type="Rhea" id="RHEA:10264"/>
        <dbReference type="ChEBI" id="CHEBI:15903"/>
        <dbReference type="ChEBI" id="CHEBI:17925"/>
        <dbReference type="EC" id="5.1.3.3"/>
    </reaction>
</comment>
<dbReference type="GO" id="GO:0004034">
    <property type="term" value="F:aldose 1-epimerase activity"/>
    <property type="evidence" value="ECO:0007669"/>
    <property type="project" value="UniProtKB-EC"/>
</dbReference>
<dbReference type="InterPro" id="IPR011013">
    <property type="entry name" value="Gal_mutarotase_sf_dom"/>
</dbReference>
<evidence type="ECO:0000256" key="5">
    <source>
        <dbReference type="ARBA" id="ARBA00014165"/>
    </source>
</evidence>
<dbReference type="InterPro" id="IPR018052">
    <property type="entry name" value="Ald1_epimerase_CS"/>
</dbReference>
<dbReference type="HOGENOM" id="CLU_031753_1_0_6"/>
<evidence type="ECO:0000256" key="12">
    <source>
        <dbReference type="SAM" id="MobiDB-lite"/>
    </source>
</evidence>
<comment type="caution">
    <text evidence="13">The sequence shown here is derived from an EMBL/GenBank/DDBJ whole genome shotgun (WGS) entry which is preliminary data.</text>
</comment>
<dbReference type="PANTHER" id="PTHR10091">
    <property type="entry name" value="ALDOSE-1-EPIMERASE"/>
    <property type="match status" value="1"/>
</dbReference>
<feature type="binding site" evidence="11">
    <location>
        <begin position="96"/>
        <end position="97"/>
    </location>
    <ligand>
        <name>beta-D-galactose</name>
        <dbReference type="ChEBI" id="CHEBI:27667"/>
    </ligand>
</feature>
<comment type="pathway">
    <text evidence="2 8">Carbohydrate metabolism; hexose metabolism.</text>
</comment>
<feature type="region of interest" description="Disordered" evidence="12">
    <location>
        <begin position="1"/>
        <end position="31"/>
    </location>
</feature>
<evidence type="ECO:0000256" key="11">
    <source>
        <dbReference type="PIRSR" id="PIRSR005096-3"/>
    </source>
</evidence>
<organism evidence="13 14">
    <name type="scientific">Plesiomonas shigelloides 302-73</name>
    <dbReference type="NCBI Taxonomy" id="1315976"/>
    <lineage>
        <taxon>Bacteria</taxon>
        <taxon>Pseudomonadati</taxon>
        <taxon>Pseudomonadota</taxon>
        <taxon>Gammaproteobacteria</taxon>
        <taxon>Enterobacterales</taxon>
        <taxon>Enterobacteriaceae</taxon>
        <taxon>Plesiomonas</taxon>
    </lineage>
</organism>
<dbReference type="SUPFAM" id="SSF74650">
    <property type="entry name" value="Galactose mutarotase-like"/>
    <property type="match status" value="1"/>
</dbReference>
<evidence type="ECO:0000256" key="7">
    <source>
        <dbReference type="ARBA" id="ARBA00023277"/>
    </source>
</evidence>
<proteinExistence type="inferred from homology"/>
<accession>R8ARA0</accession>
<evidence type="ECO:0000256" key="4">
    <source>
        <dbReference type="ARBA" id="ARBA00013185"/>
    </source>
</evidence>
<dbReference type="Pfam" id="PF01263">
    <property type="entry name" value="Aldose_epim"/>
    <property type="match status" value="1"/>
</dbReference>
<keyword evidence="14" id="KW-1185">Reference proteome</keyword>
<dbReference type="InterPro" id="IPR015443">
    <property type="entry name" value="Aldose_1-epimerase"/>
</dbReference>
<dbReference type="UniPathway" id="UPA00242"/>
<dbReference type="GO" id="GO:0033499">
    <property type="term" value="P:galactose catabolic process via UDP-galactose, Leloir pathway"/>
    <property type="evidence" value="ECO:0007669"/>
    <property type="project" value="TreeGrafter"/>
</dbReference>
<dbReference type="InterPro" id="IPR013458">
    <property type="entry name" value="Ald_epimerase_bac"/>
</dbReference>
<comment type="similarity">
    <text evidence="3 8">Belongs to the aldose epimerase family.</text>
</comment>
<keyword evidence="6 8" id="KW-0413">Isomerase</keyword>